<evidence type="ECO:0000259" key="2">
    <source>
        <dbReference type="Pfam" id="PF00582"/>
    </source>
</evidence>
<comment type="similarity">
    <text evidence="1">Belongs to the universal stress protein A family.</text>
</comment>
<reference evidence="4" key="1">
    <citation type="journal article" date="2019" name="Int. J. Syst. Evol. Microbiol.">
        <title>The Global Catalogue of Microorganisms (GCM) 10K type strain sequencing project: providing services to taxonomists for standard genome sequencing and annotation.</title>
        <authorList>
            <consortium name="The Broad Institute Genomics Platform"/>
            <consortium name="The Broad Institute Genome Sequencing Center for Infectious Disease"/>
            <person name="Wu L."/>
            <person name="Ma J."/>
        </authorList>
    </citation>
    <scope>NUCLEOTIDE SEQUENCE [LARGE SCALE GENOMIC DNA]</scope>
    <source>
        <strain evidence="4">JCM 17687</strain>
    </source>
</reference>
<keyword evidence="4" id="KW-1185">Reference proteome</keyword>
<name>A0ABP9JLG3_9MICO</name>
<dbReference type="CDD" id="cd23659">
    <property type="entry name" value="USP_At3g01520-like"/>
    <property type="match status" value="1"/>
</dbReference>
<evidence type="ECO:0000313" key="3">
    <source>
        <dbReference type="EMBL" id="GAA5032791.1"/>
    </source>
</evidence>
<proteinExistence type="inferred from homology"/>
<dbReference type="SUPFAM" id="SSF52402">
    <property type="entry name" value="Adenine nucleotide alpha hydrolases-like"/>
    <property type="match status" value="2"/>
</dbReference>
<dbReference type="InterPro" id="IPR006015">
    <property type="entry name" value="Universal_stress_UspA"/>
</dbReference>
<dbReference type="PANTHER" id="PTHR46268:SF6">
    <property type="entry name" value="UNIVERSAL STRESS PROTEIN UP12"/>
    <property type="match status" value="1"/>
</dbReference>
<dbReference type="EMBL" id="BAABIW010000020">
    <property type="protein sequence ID" value="GAA5032791.1"/>
    <property type="molecule type" value="Genomic_DNA"/>
</dbReference>
<gene>
    <name evidence="3" type="ORF">GCM10023258_32120</name>
</gene>
<dbReference type="RefSeq" id="WP_345508519.1">
    <property type="nucleotide sequence ID" value="NZ_BAABIW010000020.1"/>
</dbReference>
<dbReference type="InterPro" id="IPR014729">
    <property type="entry name" value="Rossmann-like_a/b/a_fold"/>
</dbReference>
<dbReference type="Pfam" id="PF00582">
    <property type="entry name" value="Usp"/>
    <property type="match status" value="2"/>
</dbReference>
<evidence type="ECO:0000256" key="1">
    <source>
        <dbReference type="ARBA" id="ARBA00008791"/>
    </source>
</evidence>
<feature type="domain" description="UspA" evidence="2">
    <location>
        <begin position="168"/>
        <end position="307"/>
    </location>
</feature>
<accession>A0ABP9JLG3</accession>
<sequence length="307" mass="32077">MNGQARTTHGIVVGYDGSAGSQLAVEWAAETARQQGRRLTLMHSVNLATVPAFPAMDVSQLEPSLENAAKSLVDEGAERAGATLDASQIETQYWLGSPAVQLVDASRDADLVVVGSRGRGRIRSGLLGSTSYAVVAHAHCPVVVVRGPEGDAPDDVPAPPRPGRDHDVVVGIDDSDAAMRAVDAAAEVAEREGAVLHVVRVAHPRSMEAWTYAETAKGGTEETHALRDHAEQSVTRAANRVRAQHPKVVVTTEVLYGDAGHAVAELSAGAGLLVVGSRGHGGFTGMLLGSVSHRVIHDATCPVMVVR</sequence>
<dbReference type="Gene3D" id="3.40.50.620">
    <property type="entry name" value="HUPs"/>
    <property type="match status" value="2"/>
</dbReference>
<dbReference type="InterPro" id="IPR006016">
    <property type="entry name" value="UspA"/>
</dbReference>
<comment type="caution">
    <text evidence="3">The sequence shown here is derived from an EMBL/GenBank/DDBJ whole genome shotgun (WGS) entry which is preliminary data.</text>
</comment>
<organism evidence="3 4">
    <name type="scientific">Terrabacter aeriphilus</name>
    <dbReference type="NCBI Taxonomy" id="515662"/>
    <lineage>
        <taxon>Bacteria</taxon>
        <taxon>Bacillati</taxon>
        <taxon>Actinomycetota</taxon>
        <taxon>Actinomycetes</taxon>
        <taxon>Micrococcales</taxon>
        <taxon>Intrasporangiaceae</taxon>
        <taxon>Terrabacter</taxon>
    </lineage>
</organism>
<evidence type="ECO:0000313" key="4">
    <source>
        <dbReference type="Proteomes" id="UP001500427"/>
    </source>
</evidence>
<protein>
    <submittedName>
        <fullName evidence="3">Universal stress protein</fullName>
    </submittedName>
</protein>
<dbReference type="Proteomes" id="UP001500427">
    <property type="component" value="Unassembled WGS sequence"/>
</dbReference>
<dbReference type="PRINTS" id="PR01438">
    <property type="entry name" value="UNVRSLSTRESS"/>
</dbReference>
<dbReference type="PANTHER" id="PTHR46268">
    <property type="entry name" value="STRESS RESPONSE PROTEIN NHAX"/>
    <property type="match status" value="1"/>
</dbReference>
<feature type="domain" description="UspA" evidence="2">
    <location>
        <begin position="11"/>
        <end position="146"/>
    </location>
</feature>